<keyword evidence="2" id="KW-1133">Transmembrane helix</keyword>
<comment type="caution">
    <text evidence="3">The sequence shown here is derived from an EMBL/GenBank/DDBJ whole genome shotgun (WGS) entry which is preliminary data.</text>
</comment>
<dbReference type="GeneID" id="63842104"/>
<accession>A0A9P4Y9Z6</accession>
<dbReference type="InterPro" id="IPR046368">
    <property type="entry name" value="Tag1"/>
</dbReference>
<evidence type="ECO:0000256" key="2">
    <source>
        <dbReference type="SAM" id="Phobius"/>
    </source>
</evidence>
<keyword evidence="4" id="KW-1185">Reference proteome</keyword>
<keyword evidence="2" id="KW-0472">Membrane</keyword>
<dbReference type="OrthoDB" id="10039566at2759"/>
<organism evidence="3 4">
    <name type="scientific">Cryphonectria parasitica (strain ATCC 38755 / EP155)</name>
    <dbReference type="NCBI Taxonomy" id="660469"/>
    <lineage>
        <taxon>Eukaryota</taxon>
        <taxon>Fungi</taxon>
        <taxon>Dikarya</taxon>
        <taxon>Ascomycota</taxon>
        <taxon>Pezizomycotina</taxon>
        <taxon>Sordariomycetes</taxon>
        <taxon>Sordariomycetidae</taxon>
        <taxon>Diaporthales</taxon>
        <taxon>Cryphonectriaceae</taxon>
        <taxon>Cryphonectria-Endothia species complex</taxon>
        <taxon>Cryphonectria</taxon>
    </lineage>
</organism>
<dbReference type="Pfam" id="PF12505">
    <property type="entry name" value="DUF3712"/>
    <property type="match status" value="1"/>
</dbReference>
<feature type="transmembrane region" description="Helical" evidence="2">
    <location>
        <begin position="42"/>
        <end position="70"/>
    </location>
</feature>
<gene>
    <name evidence="3" type="ORF">M406DRAFT_66190</name>
</gene>
<dbReference type="EMBL" id="MU032344">
    <property type="protein sequence ID" value="KAF3769719.1"/>
    <property type="molecule type" value="Genomic_DNA"/>
</dbReference>
<name>A0A9P4Y9Z6_CRYP1</name>
<dbReference type="PANTHER" id="PTHR35895">
    <property type="entry name" value="CHROMOSOME 16, WHOLE GENOME SHOTGUN SEQUENCE"/>
    <property type="match status" value="1"/>
</dbReference>
<dbReference type="InterPro" id="IPR022185">
    <property type="entry name" value="DUF3712"/>
</dbReference>
<evidence type="ECO:0000313" key="4">
    <source>
        <dbReference type="Proteomes" id="UP000803844"/>
    </source>
</evidence>
<dbReference type="AlphaFoldDB" id="A0A9P4Y9Z6"/>
<feature type="compositionally biased region" description="Basic and acidic residues" evidence="1">
    <location>
        <begin position="1"/>
        <end position="10"/>
    </location>
</feature>
<protein>
    <submittedName>
        <fullName evidence="3">Uncharacterized protein</fullName>
    </submittedName>
</protein>
<keyword evidence="2" id="KW-0812">Transmembrane</keyword>
<dbReference type="PANTHER" id="PTHR35895:SF2">
    <property type="match status" value="1"/>
</dbReference>
<proteinExistence type="predicted"/>
<dbReference type="RefSeq" id="XP_040780680.1">
    <property type="nucleotide sequence ID" value="XM_040924975.1"/>
</dbReference>
<dbReference type="Proteomes" id="UP000803844">
    <property type="component" value="Unassembled WGS sequence"/>
</dbReference>
<evidence type="ECO:0000256" key="1">
    <source>
        <dbReference type="SAM" id="MobiDB-lite"/>
    </source>
</evidence>
<sequence>MSSDPGHKELQSAPPSHEAEAVVVHRARRGEKVLSHLREYRGWYIGACAFAIFLIIFLPIFFLVAIPAIIQHTIDQATLPISNGTLAPLNASAVRLGFTTELSTPSGTTVYLEPFTLDLYNPDTNGHPAFASLAVPGHRLSGRSAIEVPAQDVQVRDTAELSMFLARAFAAPEVTSVGARAEGAVARLAASRYSVRLDKQVTLAGLRGLEGVRIMETAAREDYIEEGEEEKEKADLGGSLEVPNSSPLTVRLGNVTYSVLAGGVQIGQALTRDLELQPGNQTLEFEAVTDADSVIAHLEEVLGEMEDGVIGFTVVGERATVNGEHIPYLDAVLTNVTVAGGLPFCEAMKIIPMEKLPLTAISLIDFDLLMECDI</sequence>
<dbReference type="GO" id="GO:0000329">
    <property type="term" value="C:fungal-type vacuole membrane"/>
    <property type="evidence" value="ECO:0007669"/>
    <property type="project" value="InterPro"/>
</dbReference>
<feature type="region of interest" description="Disordered" evidence="1">
    <location>
        <begin position="1"/>
        <end position="20"/>
    </location>
</feature>
<evidence type="ECO:0000313" key="3">
    <source>
        <dbReference type="EMBL" id="KAF3769719.1"/>
    </source>
</evidence>
<reference evidence="3" key="1">
    <citation type="journal article" date="2020" name="Phytopathology">
        <title>Genome sequence of the chestnut blight fungus Cryphonectria parasitica EP155: A fundamental resource for an archetypical invasive plant pathogen.</title>
        <authorList>
            <person name="Crouch J.A."/>
            <person name="Dawe A."/>
            <person name="Aerts A."/>
            <person name="Barry K."/>
            <person name="Churchill A.C.L."/>
            <person name="Grimwood J."/>
            <person name="Hillman B."/>
            <person name="Milgroom M.G."/>
            <person name="Pangilinan J."/>
            <person name="Smith M."/>
            <person name="Salamov A."/>
            <person name="Schmutz J."/>
            <person name="Yadav J."/>
            <person name="Grigoriev I.V."/>
            <person name="Nuss D."/>
        </authorList>
    </citation>
    <scope>NUCLEOTIDE SEQUENCE</scope>
    <source>
        <strain evidence="3">EP155</strain>
    </source>
</reference>